<dbReference type="PROSITE" id="PS50227">
    <property type="entry name" value="G_PROTEIN_RECEP_F2_3"/>
    <property type="match status" value="1"/>
</dbReference>
<dbReference type="Gene3D" id="4.10.1240.10">
    <property type="entry name" value="GPCR, family 2, extracellular hormone receptor domain"/>
    <property type="match status" value="1"/>
</dbReference>
<evidence type="ECO:0000313" key="3">
    <source>
        <dbReference type="Proteomes" id="UP000024635"/>
    </source>
</evidence>
<dbReference type="OrthoDB" id="5967113at2759"/>
<name>A0A016U1X1_9BILA</name>
<dbReference type="InterPro" id="IPR017983">
    <property type="entry name" value="GPCR_2_secretin-like_CS"/>
</dbReference>
<dbReference type="PROSITE" id="PS00649">
    <property type="entry name" value="G_PROTEIN_RECEP_F2_1"/>
    <property type="match status" value="1"/>
</dbReference>
<comment type="caution">
    <text evidence="2">The sequence shown here is derived from an EMBL/GenBank/DDBJ whole genome shotgun (WGS) entry which is preliminary data.</text>
</comment>
<dbReference type="GO" id="GO:0004930">
    <property type="term" value="F:G protein-coupled receptor activity"/>
    <property type="evidence" value="ECO:0007669"/>
    <property type="project" value="InterPro"/>
</dbReference>
<dbReference type="EMBL" id="JARK01001397">
    <property type="protein sequence ID" value="EYC09314.1"/>
    <property type="molecule type" value="Genomic_DNA"/>
</dbReference>
<sequence length="151" mass="17005">MDAPRVPWNYTLPNGNVAVTMDVCYQMLRDQGIPPVPEPTDGSLWCNATYDTVLCWPPTPANTSIVLPCPPLKGLDPTQPYLFLHVYMYEQESPVIEARYATPHATWRDTLIVCASAYINDISFAPPDTCSNPSKQVVRRVRTSLDHWNLL</sequence>
<organism evidence="2 3">
    <name type="scientific">Ancylostoma ceylanicum</name>
    <dbReference type="NCBI Taxonomy" id="53326"/>
    <lineage>
        <taxon>Eukaryota</taxon>
        <taxon>Metazoa</taxon>
        <taxon>Ecdysozoa</taxon>
        <taxon>Nematoda</taxon>
        <taxon>Chromadorea</taxon>
        <taxon>Rhabditida</taxon>
        <taxon>Rhabditina</taxon>
        <taxon>Rhabditomorpha</taxon>
        <taxon>Strongyloidea</taxon>
        <taxon>Ancylostomatidae</taxon>
        <taxon>Ancylostomatinae</taxon>
        <taxon>Ancylostoma</taxon>
    </lineage>
</organism>
<dbReference type="AlphaFoldDB" id="A0A016U1X1"/>
<evidence type="ECO:0000259" key="1">
    <source>
        <dbReference type="PROSITE" id="PS50227"/>
    </source>
</evidence>
<feature type="domain" description="G-protein coupled receptors family 2 profile 1" evidence="1">
    <location>
        <begin position="23"/>
        <end position="70"/>
    </location>
</feature>
<dbReference type="InterPro" id="IPR036445">
    <property type="entry name" value="GPCR_2_extracell_dom_sf"/>
</dbReference>
<dbReference type="GO" id="GO:0016020">
    <property type="term" value="C:membrane"/>
    <property type="evidence" value="ECO:0007669"/>
    <property type="project" value="InterPro"/>
</dbReference>
<dbReference type="SUPFAM" id="SSF111418">
    <property type="entry name" value="Hormone receptor domain"/>
    <property type="match status" value="1"/>
</dbReference>
<dbReference type="Proteomes" id="UP000024635">
    <property type="component" value="Unassembled WGS sequence"/>
</dbReference>
<gene>
    <name evidence="2" type="primary">Acey_s0061.g3275</name>
    <name evidence="2" type="ORF">Y032_0061g3275</name>
</gene>
<evidence type="ECO:0000313" key="2">
    <source>
        <dbReference type="EMBL" id="EYC09314.1"/>
    </source>
</evidence>
<dbReference type="InterPro" id="IPR001879">
    <property type="entry name" value="GPCR_2_extracellular_dom"/>
</dbReference>
<proteinExistence type="predicted"/>
<dbReference type="STRING" id="53326.A0A016U1X1"/>
<accession>A0A016U1X1</accession>
<protein>
    <recommendedName>
        <fullName evidence="1">G-protein coupled receptors family 2 profile 1 domain-containing protein</fullName>
    </recommendedName>
</protein>
<keyword evidence="3" id="KW-1185">Reference proteome</keyword>
<reference evidence="3" key="1">
    <citation type="journal article" date="2015" name="Nat. Genet.">
        <title>The genome and transcriptome of the zoonotic hookworm Ancylostoma ceylanicum identify infection-specific gene families.</title>
        <authorList>
            <person name="Schwarz E.M."/>
            <person name="Hu Y."/>
            <person name="Antoshechkin I."/>
            <person name="Miller M.M."/>
            <person name="Sternberg P.W."/>
            <person name="Aroian R.V."/>
        </authorList>
    </citation>
    <scope>NUCLEOTIDE SEQUENCE</scope>
    <source>
        <strain evidence="3">HY135</strain>
    </source>
</reference>
<dbReference type="Pfam" id="PF02793">
    <property type="entry name" value="HRM"/>
    <property type="match status" value="1"/>
</dbReference>